<dbReference type="Proteomes" id="UP000031561">
    <property type="component" value="Unassembled WGS sequence"/>
</dbReference>
<sequence>MSSSITIAGIDIPQADWDATPESVKLLVTVLSERLAHIEEQLHQNCNYSGLKKSGHF</sequence>
<evidence type="ECO:0008006" key="3">
    <source>
        <dbReference type="Google" id="ProtNLM"/>
    </source>
</evidence>
<proteinExistence type="predicted"/>
<dbReference type="RefSeq" id="WP_166275640.1">
    <property type="nucleotide sequence ID" value="NZ_JTHE03000079.1"/>
</dbReference>
<evidence type="ECO:0000313" key="1">
    <source>
        <dbReference type="EMBL" id="MCM1983949.1"/>
    </source>
</evidence>
<protein>
    <recommendedName>
        <fullName evidence="3">Transposase</fullName>
    </recommendedName>
</protein>
<organism evidence="1 2">
    <name type="scientific">Lyngbya confervoides BDU141951</name>
    <dbReference type="NCBI Taxonomy" id="1574623"/>
    <lineage>
        <taxon>Bacteria</taxon>
        <taxon>Bacillati</taxon>
        <taxon>Cyanobacteriota</taxon>
        <taxon>Cyanophyceae</taxon>
        <taxon>Oscillatoriophycideae</taxon>
        <taxon>Oscillatoriales</taxon>
        <taxon>Microcoleaceae</taxon>
        <taxon>Lyngbya</taxon>
    </lineage>
</organism>
<accession>A0ABD4T5L0</accession>
<comment type="caution">
    <text evidence="1">The sequence shown here is derived from an EMBL/GenBank/DDBJ whole genome shotgun (WGS) entry which is preliminary data.</text>
</comment>
<name>A0ABD4T5L0_9CYAN</name>
<dbReference type="EMBL" id="JTHE03000079">
    <property type="protein sequence ID" value="MCM1983949.1"/>
    <property type="molecule type" value="Genomic_DNA"/>
</dbReference>
<reference evidence="1 2" key="1">
    <citation type="journal article" date="2015" name="Genome Announc.">
        <title>Draft Genome Sequence of Filamentous Marine Cyanobacterium Lyngbya confervoides Strain BDU141951.</title>
        <authorList>
            <person name="Chandrababunaidu M.M."/>
            <person name="Sen D."/>
            <person name="Tripathy S."/>
        </authorList>
    </citation>
    <scope>NUCLEOTIDE SEQUENCE [LARGE SCALE GENOMIC DNA]</scope>
    <source>
        <strain evidence="1 2">BDU141951</strain>
    </source>
</reference>
<keyword evidence="2" id="KW-1185">Reference proteome</keyword>
<evidence type="ECO:0000313" key="2">
    <source>
        <dbReference type="Proteomes" id="UP000031561"/>
    </source>
</evidence>
<gene>
    <name evidence="1" type="ORF">QQ91_0014090</name>
</gene>
<dbReference type="AlphaFoldDB" id="A0ABD4T5L0"/>